<dbReference type="GO" id="GO:0009982">
    <property type="term" value="F:pseudouridine synthase activity"/>
    <property type="evidence" value="ECO:0007669"/>
    <property type="project" value="InterPro"/>
</dbReference>
<feature type="domain" description="Dyskerin-like" evidence="5">
    <location>
        <begin position="39"/>
        <end position="97"/>
    </location>
</feature>
<dbReference type="InterPro" id="IPR002478">
    <property type="entry name" value="PUA"/>
</dbReference>
<dbReference type="SMART" id="SM00359">
    <property type="entry name" value="PUA"/>
    <property type="match status" value="1"/>
</dbReference>
<comment type="similarity">
    <text evidence="1">Belongs to the pseudouridine synthase TruB family.</text>
</comment>
<dbReference type="SUPFAM" id="SSF88697">
    <property type="entry name" value="PUA domain-like"/>
    <property type="match status" value="1"/>
</dbReference>
<evidence type="ECO:0000256" key="2">
    <source>
        <dbReference type="ARBA" id="ARBA00023235"/>
    </source>
</evidence>
<dbReference type="PANTHER" id="PTHR23127">
    <property type="entry name" value="CENTROMERE/MICROTUBULE BINDING PROTEIN CBF5"/>
    <property type="match status" value="1"/>
</dbReference>
<dbReference type="InterPro" id="IPR015947">
    <property type="entry name" value="PUA-like_sf"/>
</dbReference>
<evidence type="ECO:0000256" key="3">
    <source>
        <dbReference type="SAM" id="MobiDB-lite"/>
    </source>
</evidence>
<dbReference type="AlphaFoldDB" id="A0A0X3PYJ9"/>
<dbReference type="GO" id="GO:0031120">
    <property type="term" value="P:snRNA pseudouridine synthesis"/>
    <property type="evidence" value="ECO:0007669"/>
    <property type="project" value="TreeGrafter"/>
</dbReference>
<reference evidence="6" key="1">
    <citation type="submission" date="2016-01" db="EMBL/GenBank/DDBJ databases">
        <title>Reference transcriptome for the parasite Schistocephalus solidus: insights into the molecular evolution of parasitism.</title>
        <authorList>
            <person name="Hebert F.O."/>
            <person name="Grambauer S."/>
            <person name="Barber I."/>
            <person name="Landry C.R."/>
            <person name="Aubin-Horth N."/>
        </authorList>
    </citation>
    <scope>NUCLEOTIDE SEQUENCE</scope>
</reference>
<dbReference type="FunFam" id="3.30.2350.10:FF:000001">
    <property type="entry name" value="H/ACA ribonucleoprotein complex subunit CBF5"/>
    <property type="match status" value="1"/>
</dbReference>
<dbReference type="SUPFAM" id="SSF55120">
    <property type="entry name" value="Pseudouridine synthase"/>
    <property type="match status" value="1"/>
</dbReference>
<feature type="region of interest" description="Disordered" evidence="3">
    <location>
        <begin position="391"/>
        <end position="458"/>
    </location>
</feature>
<protein>
    <submittedName>
        <fullName evidence="6">H/ACA ribonucleoprotein complex subunit 4</fullName>
    </submittedName>
</protein>
<dbReference type="GO" id="GO:0003723">
    <property type="term" value="F:RNA binding"/>
    <property type="evidence" value="ECO:0007669"/>
    <property type="project" value="InterPro"/>
</dbReference>
<feature type="domain" description="PUA" evidence="4">
    <location>
        <begin position="288"/>
        <end position="362"/>
    </location>
</feature>
<name>A0A0X3PYJ9_SCHSO</name>
<dbReference type="Pfam" id="PF16198">
    <property type="entry name" value="TruB_C_2"/>
    <property type="match status" value="1"/>
</dbReference>
<dbReference type="SMART" id="SM01136">
    <property type="entry name" value="DKCLD"/>
    <property type="match status" value="1"/>
</dbReference>
<dbReference type="Pfam" id="PF01472">
    <property type="entry name" value="PUA"/>
    <property type="match status" value="1"/>
</dbReference>
<evidence type="ECO:0000259" key="4">
    <source>
        <dbReference type="SMART" id="SM00359"/>
    </source>
</evidence>
<feature type="compositionally biased region" description="Polar residues" evidence="3">
    <location>
        <begin position="395"/>
        <end position="415"/>
    </location>
</feature>
<dbReference type="InterPro" id="IPR036974">
    <property type="entry name" value="PUA_sf"/>
</dbReference>
<evidence type="ECO:0000256" key="1">
    <source>
        <dbReference type="ARBA" id="ARBA00008999"/>
    </source>
</evidence>
<dbReference type="Gene3D" id="2.30.130.10">
    <property type="entry name" value="PUA domain"/>
    <property type="match status" value="1"/>
</dbReference>
<evidence type="ECO:0000313" key="6">
    <source>
        <dbReference type="EMBL" id="JAP56983.1"/>
    </source>
</evidence>
<sequence>MSVEASPAKKKKQRKSSVGAKHADEVFTVKPEPTTPSLETSQWPLLLKNVHLMNIRESHFEPNTCGFSPLHRPLIDHIKHGVINLDKPSNPSSHEVVAWVKRALNVEKTGHSGTLDPKVTGCLIVCIDRATRLVKSQQNAGKVYIAVFRLHECISDYKRVQQTVEKLRGALFQRPPLIAAVKRQLRIRTIYESKLLEYDTQRGLGVVRLDCEAGTYVRTHCVHLGLMLGCGGVMEELRRIRSGILTEEDNLVTMHDVLDAKWLHENRNDEKYLRRVIMPLEKLLIGHKRIMVKDSTVSALCYGAKLMLPGVLRYDNGINVNDEIVLMTTKGEAVALAIAQMTTATIATCDHGLVAKLKRVIMDRDLYPRQWGLGPVATERKKMIAQGLLSKFGKPNTNTSAEAVVPATSNKTPESIQKKPKQLNVAAETDDSDSDEPPPQKKKPPPPSSSSSDDSDDD</sequence>
<proteinExistence type="inferred from homology"/>
<dbReference type="GO" id="GO:0031118">
    <property type="term" value="P:rRNA pseudouridine synthesis"/>
    <property type="evidence" value="ECO:0007669"/>
    <property type="project" value="TreeGrafter"/>
</dbReference>
<dbReference type="InterPro" id="IPR004802">
    <property type="entry name" value="tRNA_PsdUridine_synth_B_fam"/>
</dbReference>
<dbReference type="InterPro" id="IPR004521">
    <property type="entry name" value="Uncharacterised_CHP00451"/>
</dbReference>
<dbReference type="GO" id="GO:0031429">
    <property type="term" value="C:box H/ACA snoRNP complex"/>
    <property type="evidence" value="ECO:0007669"/>
    <property type="project" value="TreeGrafter"/>
</dbReference>
<keyword evidence="2" id="KW-0413">Isomerase</keyword>
<dbReference type="NCBIfam" id="NF003280">
    <property type="entry name" value="PRK04270.1"/>
    <property type="match status" value="1"/>
</dbReference>
<dbReference type="Pfam" id="PF08068">
    <property type="entry name" value="DKCLD"/>
    <property type="match status" value="1"/>
</dbReference>
<evidence type="ECO:0000259" key="5">
    <source>
        <dbReference type="SMART" id="SM01136"/>
    </source>
</evidence>
<dbReference type="Pfam" id="PF01509">
    <property type="entry name" value="TruB_N"/>
    <property type="match status" value="1"/>
</dbReference>
<dbReference type="PANTHER" id="PTHR23127:SF0">
    <property type="entry name" value="H_ACA RIBONUCLEOPROTEIN COMPLEX SUBUNIT DKC1"/>
    <property type="match status" value="1"/>
</dbReference>
<dbReference type="NCBIfam" id="TIGR00425">
    <property type="entry name" value="CBF5"/>
    <property type="match status" value="1"/>
</dbReference>
<dbReference type="CDD" id="cd21148">
    <property type="entry name" value="PUA_Cbf5"/>
    <property type="match status" value="1"/>
</dbReference>
<dbReference type="GO" id="GO:1990481">
    <property type="term" value="P:mRNA pseudouridine synthesis"/>
    <property type="evidence" value="ECO:0007669"/>
    <property type="project" value="TreeGrafter"/>
</dbReference>
<keyword evidence="6" id="KW-0687">Ribonucleoprotein</keyword>
<dbReference type="PROSITE" id="PS50890">
    <property type="entry name" value="PUA"/>
    <property type="match status" value="1"/>
</dbReference>
<dbReference type="InterPro" id="IPR012960">
    <property type="entry name" value="Dyskerin-like"/>
</dbReference>
<dbReference type="GO" id="GO:0000495">
    <property type="term" value="P:box H/ACA sno(s)RNA 3'-end processing"/>
    <property type="evidence" value="ECO:0007669"/>
    <property type="project" value="TreeGrafter"/>
</dbReference>
<accession>A0A0X3PYJ9</accession>
<dbReference type="CDD" id="cd02572">
    <property type="entry name" value="PseudoU_synth_hDyskerin"/>
    <property type="match status" value="1"/>
</dbReference>
<gene>
    <name evidence="6" type="primary">DKC1</name>
    <name evidence="6" type="ORF">TR93129</name>
</gene>
<feature type="region of interest" description="Disordered" evidence="3">
    <location>
        <begin position="1"/>
        <end position="35"/>
    </location>
</feature>
<dbReference type="InterPro" id="IPR002501">
    <property type="entry name" value="PsdUridine_synth_N"/>
</dbReference>
<dbReference type="InterPro" id="IPR020103">
    <property type="entry name" value="PsdUridine_synth_cat_dom_sf"/>
</dbReference>
<dbReference type="Gene3D" id="3.30.2350.10">
    <property type="entry name" value="Pseudouridine synthase"/>
    <property type="match status" value="1"/>
</dbReference>
<dbReference type="InterPro" id="IPR032819">
    <property type="entry name" value="TruB_C"/>
</dbReference>
<dbReference type="NCBIfam" id="TIGR00451">
    <property type="entry name" value="unchar_dom_2"/>
    <property type="match status" value="1"/>
</dbReference>
<organism evidence="6">
    <name type="scientific">Schistocephalus solidus</name>
    <name type="common">Tapeworm</name>
    <dbReference type="NCBI Taxonomy" id="70667"/>
    <lineage>
        <taxon>Eukaryota</taxon>
        <taxon>Metazoa</taxon>
        <taxon>Spiralia</taxon>
        <taxon>Lophotrochozoa</taxon>
        <taxon>Platyhelminthes</taxon>
        <taxon>Cestoda</taxon>
        <taxon>Eucestoda</taxon>
        <taxon>Diphyllobothriidea</taxon>
        <taxon>Diphyllobothriidae</taxon>
        <taxon>Schistocephalus</taxon>
    </lineage>
</organism>
<dbReference type="EMBL" id="GEEE01006242">
    <property type="protein sequence ID" value="JAP56983.1"/>
    <property type="molecule type" value="Transcribed_RNA"/>
</dbReference>